<feature type="compositionally biased region" description="Basic and acidic residues" evidence="1">
    <location>
        <begin position="59"/>
        <end position="90"/>
    </location>
</feature>
<proteinExistence type="predicted"/>
<dbReference type="AlphaFoldDB" id="A0A9N9NH46"/>
<feature type="region of interest" description="Disordered" evidence="1">
    <location>
        <begin position="40"/>
        <end position="124"/>
    </location>
</feature>
<gene>
    <name evidence="2" type="ORF">DERYTH_LOCUS15278</name>
</gene>
<organism evidence="2 3">
    <name type="scientific">Dentiscutata erythropus</name>
    <dbReference type="NCBI Taxonomy" id="1348616"/>
    <lineage>
        <taxon>Eukaryota</taxon>
        <taxon>Fungi</taxon>
        <taxon>Fungi incertae sedis</taxon>
        <taxon>Mucoromycota</taxon>
        <taxon>Glomeromycotina</taxon>
        <taxon>Glomeromycetes</taxon>
        <taxon>Diversisporales</taxon>
        <taxon>Gigasporaceae</taxon>
        <taxon>Dentiscutata</taxon>
    </lineage>
</organism>
<reference evidence="2" key="1">
    <citation type="submission" date="2021-06" db="EMBL/GenBank/DDBJ databases">
        <authorList>
            <person name="Kallberg Y."/>
            <person name="Tangrot J."/>
            <person name="Rosling A."/>
        </authorList>
    </citation>
    <scope>NUCLEOTIDE SEQUENCE</scope>
    <source>
        <strain evidence="2">MA453B</strain>
    </source>
</reference>
<comment type="caution">
    <text evidence="2">The sequence shown here is derived from an EMBL/GenBank/DDBJ whole genome shotgun (WGS) entry which is preliminary data.</text>
</comment>
<evidence type="ECO:0000256" key="1">
    <source>
        <dbReference type="SAM" id="MobiDB-lite"/>
    </source>
</evidence>
<protein>
    <submittedName>
        <fullName evidence="2">4201_t:CDS:1</fullName>
    </submittedName>
</protein>
<keyword evidence="3" id="KW-1185">Reference proteome</keyword>
<evidence type="ECO:0000313" key="2">
    <source>
        <dbReference type="EMBL" id="CAG8732805.1"/>
    </source>
</evidence>
<sequence length="124" mass="14448">MVEAIDIDYLRQENSYNTTKNPLQTTTQAFTELDQIANEINVKTPSTTQKKSKPVDPNISKEKELNSTDKDDEIISNKKQKESYNHDKANNNKQKQKFQTKDEIKSAQNKNRKGKRKIYQQDNN</sequence>
<evidence type="ECO:0000313" key="3">
    <source>
        <dbReference type="Proteomes" id="UP000789405"/>
    </source>
</evidence>
<dbReference type="EMBL" id="CAJVPY010012238">
    <property type="protein sequence ID" value="CAG8732805.1"/>
    <property type="molecule type" value="Genomic_DNA"/>
</dbReference>
<accession>A0A9N9NH46</accession>
<name>A0A9N9NH46_9GLOM</name>
<dbReference type="Proteomes" id="UP000789405">
    <property type="component" value="Unassembled WGS sequence"/>
</dbReference>